<evidence type="ECO:0000256" key="6">
    <source>
        <dbReference type="SAM" id="MobiDB-lite"/>
    </source>
</evidence>
<feature type="transmembrane region" description="Helical" evidence="7">
    <location>
        <begin position="131"/>
        <end position="157"/>
    </location>
</feature>
<keyword evidence="3 7" id="KW-0812">Transmembrane</keyword>
<sequence>MARAEHIQLATTSQYAPSASSAKSARRSSGSSSVSDGRALDSQTRTRRLFSFLPLFCFSLTYMSVWEGTTQMMYFALYNGGPTTFLFSFVVAFCGALCQAASLGEMASLEPIAGAQYHWTYHLAPLRVRRFAAWIQAWSTWFGYLSLLAGVANVTIIQLESTIQLNHEAYVPGGWHTSVLVIAMIVPFGLINMYAFKLVPLIELMTGVLHVCLFVVFVVVFAVYGHGNSAEFIFLRSNVSSGWSNTYVSWNIGMLSCVWSFTGFDSVVHMSEEARSAKSAVPRAMFWSILANGILAFVMLIMILRAMGPIEDALDAASPIITILLDITGSRAATTALSSGLVVICFNVNLTNIASASRLTWAWARDGGLPAYFAYVHPRHRVPQRAIVLSMLIVSALCLLNIGSGAYVAFGAIAALGSLALYLSYAIAIASILSSRLRNPKLKLGEWNLGRYGVFVNSFALMYTFVV</sequence>
<feature type="transmembrane region" description="Helical" evidence="7">
    <location>
        <begin position="419"/>
        <end position="437"/>
    </location>
</feature>
<feature type="transmembrane region" description="Helical" evidence="7">
    <location>
        <begin position="177"/>
        <end position="196"/>
    </location>
</feature>
<dbReference type="GO" id="GO:0022857">
    <property type="term" value="F:transmembrane transporter activity"/>
    <property type="evidence" value="ECO:0007669"/>
    <property type="project" value="InterPro"/>
</dbReference>
<feature type="transmembrane region" description="Helical" evidence="7">
    <location>
        <begin position="85"/>
        <end position="103"/>
    </location>
</feature>
<evidence type="ECO:0000256" key="2">
    <source>
        <dbReference type="ARBA" id="ARBA00022448"/>
    </source>
</evidence>
<evidence type="ECO:0000256" key="1">
    <source>
        <dbReference type="ARBA" id="ARBA00004141"/>
    </source>
</evidence>
<evidence type="ECO:0000313" key="8">
    <source>
        <dbReference type="EMBL" id="EMR65328.1"/>
    </source>
</evidence>
<proteinExistence type="predicted"/>
<accession>M7SLR1</accession>
<keyword evidence="4 7" id="KW-1133">Transmembrane helix</keyword>
<dbReference type="Pfam" id="PF13520">
    <property type="entry name" value="AA_permease_2"/>
    <property type="match status" value="1"/>
</dbReference>
<feature type="transmembrane region" description="Helical" evidence="7">
    <location>
        <begin position="48"/>
        <end position="65"/>
    </location>
</feature>
<dbReference type="eggNOG" id="KOG1289">
    <property type="taxonomic scope" value="Eukaryota"/>
</dbReference>
<dbReference type="GO" id="GO:0016020">
    <property type="term" value="C:membrane"/>
    <property type="evidence" value="ECO:0007669"/>
    <property type="project" value="UniProtKB-SubCell"/>
</dbReference>
<dbReference type="InterPro" id="IPR002293">
    <property type="entry name" value="AA/rel_permease1"/>
</dbReference>
<evidence type="ECO:0000256" key="4">
    <source>
        <dbReference type="ARBA" id="ARBA00022989"/>
    </source>
</evidence>
<dbReference type="PANTHER" id="PTHR45649:SF5">
    <property type="entry name" value="GABA TRANSPORTER (EUROFUNG)-RELATED"/>
    <property type="match status" value="1"/>
</dbReference>
<keyword evidence="2" id="KW-0813">Transport</keyword>
<dbReference type="HOGENOM" id="CLU_004495_6_2_1"/>
<dbReference type="AlphaFoldDB" id="M7SLR1"/>
<evidence type="ECO:0000256" key="7">
    <source>
        <dbReference type="SAM" id="Phobius"/>
    </source>
</evidence>
<feature type="transmembrane region" description="Helical" evidence="7">
    <location>
        <begin position="387"/>
        <end position="413"/>
    </location>
</feature>
<feature type="transmembrane region" description="Helical" evidence="7">
    <location>
        <begin position="208"/>
        <end position="227"/>
    </location>
</feature>
<evidence type="ECO:0000256" key="3">
    <source>
        <dbReference type="ARBA" id="ARBA00022692"/>
    </source>
</evidence>
<reference evidence="9" key="1">
    <citation type="journal article" date="2013" name="Genome Announc.">
        <title>Draft genome sequence of the grapevine dieback fungus Eutypa lata UCR-EL1.</title>
        <authorList>
            <person name="Blanco-Ulate B."/>
            <person name="Rolshausen P.E."/>
            <person name="Cantu D."/>
        </authorList>
    </citation>
    <scope>NUCLEOTIDE SEQUENCE [LARGE SCALE GENOMIC DNA]</scope>
    <source>
        <strain evidence="9">UCR-EL1</strain>
    </source>
</reference>
<feature type="transmembrane region" description="Helical" evidence="7">
    <location>
        <begin position="247"/>
        <end position="264"/>
    </location>
</feature>
<dbReference type="OrthoDB" id="4769862at2759"/>
<dbReference type="PANTHER" id="PTHR45649">
    <property type="entry name" value="AMINO-ACID PERMEASE BAT1"/>
    <property type="match status" value="1"/>
</dbReference>
<feature type="transmembrane region" description="Helical" evidence="7">
    <location>
        <begin position="284"/>
        <end position="304"/>
    </location>
</feature>
<feature type="transmembrane region" description="Helical" evidence="7">
    <location>
        <begin position="332"/>
        <end position="350"/>
    </location>
</feature>
<keyword evidence="5 7" id="KW-0472">Membrane</keyword>
<feature type="transmembrane region" description="Helical" evidence="7">
    <location>
        <begin position="449"/>
        <end position="466"/>
    </location>
</feature>
<name>M7SLR1_EUTLA</name>
<protein>
    <submittedName>
        <fullName evidence="8">Putative amino acid permease protein</fullName>
    </submittedName>
</protein>
<feature type="compositionally biased region" description="Low complexity" evidence="6">
    <location>
        <begin position="13"/>
        <end position="37"/>
    </location>
</feature>
<feature type="region of interest" description="Disordered" evidence="6">
    <location>
        <begin position="1"/>
        <end position="39"/>
    </location>
</feature>
<dbReference type="EMBL" id="KB706887">
    <property type="protein sequence ID" value="EMR65328.1"/>
    <property type="molecule type" value="Genomic_DNA"/>
</dbReference>
<evidence type="ECO:0000313" key="9">
    <source>
        <dbReference type="Proteomes" id="UP000012174"/>
    </source>
</evidence>
<dbReference type="KEGG" id="ela:UCREL1_7697"/>
<dbReference type="Proteomes" id="UP000012174">
    <property type="component" value="Unassembled WGS sequence"/>
</dbReference>
<comment type="subcellular location">
    <subcellularLocation>
        <location evidence="1">Membrane</location>
        <topology evidence="1">Multi-pass membrane protein</topology>
    </subcellularLocation>
</comment>
<dbReference type="OMA" id="AQYHWTH"/>
<organism evidence="8 9">
    <name type="scientific">Eutypa lata (strain UCR-EL1)</name>
    <name type="common">Grapevine dieback disease fungus</name>
    <name type="synonym">Eutypa armeniacae</name>
    <dbReference type="NCBI Taxonomy" id="1287681"/>
    <lineage>
        <taxon>Eukaryota</taxon>
        <taxon>Fungi</taxon>
        <taxon>Dikarya</taxon>
        <taxon>Ascomycota</taxon>
        <taxon>Pezizomycotina</taxon>
        <taxon>Sordariomycetes</taxon>
        <taxon>Xylariomycetidae</taxon>
        <taxon>Xylariales</taxon>
        <taxon>Diatrypaceae</taxon>
        <taxon>Eutypa</taxon>
    </lineage>
</organism>
<gene>
    <name evidence="8" type="ORF">UCREL1_7697</name>
</gene>
<dbReference type="PIRSF" id="PIRSF006060">
    <property type="entry name" value="AA_transporter"/>
    <property type="match status" value="1"/>
</dbReference>
<dbReference type="Gene3D" id="1.20.1740.10">
    <property type="entry name" value="Amino acid/polyamine transporter I"/>
    <property type="match status" value="1"/>
</dbReference>
<evidence type="ECO:0000256" key="5">
    <source>
        <dbReference type="ARBA" id="ARBA00023136"/>
    </source>
</evidence>
<keyword evidence="9" id="KW-1185">Reference proteome</keyword>